<evidence type="ECO:0000256" key="2">
    <source>
        <dbReference type="PROSITE-ProRule" id="PRU00169"/>
    </source>
</evidence>
<feature type="modified residue" description="4-aspartylphosphate" evidence="2">
    <location>
        <position position="56"/>
    </location>
</feature>
<dbReference type="SUPFAM" id="SSF52172">
    <property type="entry name" value="CheY-like"/>
    <property type="match status" value="1"/>
</dbReference>
<evidence type="ECO:0000259" key="3">
    <source>
        <dbReference type="PROSITE" id="PS50110"/>
    </source>
</evidence>
<dbReference type="OrthoDB" id="1118837at2"/>
<evidence type="ECO:0000313" key="4">
    <source>
        <dbReference type="EMBL" id="OUJ69825.1"/>
    </source>
</evidence>
<dbReference type="InterPro" id="IPR001789">
    <property type="entry name" value="Sig_transdc_resp-reg_receiver"/>
</dbReference>
<dbReference type="CDD" id="cd00156">
    <property type="entry name" value="REC"/>
    <property type="match status" value="1"/>
</dbReference>
<evidence type="ECO:0000256" key="1">
    <source>
        <dbReference type="ARBA" id="ARBA00022553"/>
    </source>
</evidence>
<name>A0A243W685_9BACT</name>
<dbReference type="GO" id="GO:0000160">
    <property type="term" value="P:phosphorelay signal transduction system"/>
    <property type="evidence" value="ECO:0007669"/>
    <property type="project" value="InterPro"/>
</dbReference>
<dbReference type="AlphaFoldDB" id="A0A243W685"/>
<dbReference type="InterPro" id="IPR011006">
    <property type="entry name" value="CheY-like_superfamily"/>
</dbReference>
<dbReference type="Gene3D" id="3.40.50.2300">
    <property type="match status" value="1"/>
</dbReference>
<accession>A0A243W685</accession>
<sequence length="145" mass="16218">MIKQQQRIFLVDDDPFCLSLMEHTLKANGYQEVHTFDSGAACLNALTDEPDIVFLDQVMNDVSGTDTLKAIKRFNPDIYVVFVSGQQQVEVAVESLKFGAFDYIVKDEQLVAKVGAVLGKIQVVRIMLTRKQNSRPSGLLSFFSL</sequence>
<evidence type="ECO:0000313" key="5">
    <source>
        <dbReference type="Proteomes" id="UP000194873"/>
    </source>
</evidence>
<keyword evidence="1 2" id="KW-0597">Phosphoprotein</keyword>
<dbReference type="EMBL" id="MTSE01000030">
    <property type="protein sequence ID" value="OUJ69825.1"/>
    <property type="molecule type" value="Genomic_DNA"/>
</dbReference>
<dbReference type="RefSeq" id="WP_086597040.1">
    <property type="nucleotide sequence ID" value="NZ_MTSE01000030.1"/>
</dbReference>
<keyword evidence="5" id="KW-1185">Reference proteome</keyword>
<protein>
    <recommendedName>
        <fullName evidence="3">Response regulatory domain-containing protein</fullName>
    </recommendedName>
</protein>
<organism evidence="4 5">
    <name type="scientific">Hymenobacter crusticola</name>
    <dbReference type="NCBI Taxonomy" id="1770526"/>
    <lineage>
        <taxon>Bacteria</taxon>
        <taxon>Pseudomonadati</taxon>
        <taxon>Bacteroidota</taxon>
        <taxon>Cytophagia</taxon>
        <taxon>Cytophagales</taxon>
        <taxon>Hymenobacteraceae</taxon>
        <taxon>Hymenobacter</taxon>
    </lineage>
</organism>
<dbReference type="SMART" id="SM00448">
    <property type="entry name" value="REC"/>
    <property type="match status" value="1"/>
</dbReference>
<comment type="caution">
    <text evidence="4">The sequence shown here is derived from an EMBL/GenBank/DDBJ whole genome shotgun (WGS) entry which is preliminary data.</text>
</comment>
<reference evidence="4 5" key="1">
    <citation type="submission" date="2017-01" db="EMBL/GenBank/DDBJ databases">
        <title>A new Hymenobacter.</title>
        <authorList>
            <person name="Liang Y."/>
            <person name="Feng F."/>
        </authorList>
    </citation>
    <scope>NUCLEOTIDE SEQUENCE [LARGE SCALE GENOMIC DNA]</scope>
    <source>
        <strain evidence="4">MIMBbqt21</strain>
    </source>
</reference>
<dbReference type="Proteomes" id="UP000194873">
    <property type="component" value="Unassembled WGS sequence"/>
</dbReference>
<dbReference type="InterPro" id="IPR050595">
    <property type="entry name" value="Bact_response_regulator"/>
</dbReference>
<dbReference type="PANTHER" id="PTHR44591">
    <property type="entry name" value="STRESS RESPONSE REGULATOR PROTEIN 1"/>
    <property type="match status" value="1"/>
</dbReference>
<proteinExistence type="predicted"/>
<dbReference type="Pfam" id="PF00072">
    <property type="entry name" value="Response_reg"/>
    <property type="match status" value="1"/>
</dbReference>
<dbReference type="PANTHER" id="PTHR44591:SF3">
    <property type="entry name" value="RESPONSE REGULATORY DOMAIN-CONTAINING PROTEIN"/>
    <property type="match status" value="1"/>
</dbReference>
<dbReference type="PROSITE" id="PS50110">
    <property type="entry name" value="RESPONSE_REGULATORY"/>
    <property type="match status" value="1"/>
</dbReference>
<gene>
    <name evidence="4" type="ORF">BXP70_26000</name>
</gene>
<feature type="domain" description="Response regulatory" evidence="3">
    <location>
        <begin position="7"/>
        <end position="121"/>
    </location>
</feature>